<dbReference type="EMBL" id="JACWMW010000001">
    <property type="protein sequence ID" value="MBD1384529.1"/>
    <property type="molecule type" value="Genomic_DNA"/>
</dbReference>
<sequence length="86" mass="9190">MEENKTKTSDIAILGINLAVFAGYTILGLLAGQEAILGAFFLAIAHGVIALITALVQRRWIWALAGLLIPLISFGTCLNNIKLGHM</sequence>
<evidence type="ECO:0000313" key="3">
    <source>
        <dbReference type="Proteomes" id="UP000618754"/>
    </source>
</evidence>
<gene>
    <name evidence="2" type="ORF">IDJ75_04500</name>
</gene>
<comment type="caution">
    <text evidence="2">The sequence shown here is derived from an EMBL/GenBank/DDBJ whole genome shotgun (WGS) entry which is preliminary data.</text>
</comment>
<feature type="transmembrane region" description="Helical" evidence="1">
    <location>
        <begin position="36"/>
        <end position="56"/>
    </location>
</feature>
<accession>A0ABR7X1R5</accession>
<feature type="transmembrane region" description="Helical" evidence="1">
    <location>
        <begin position="61"/>
        <end position="81"/>
    </location>
</feature>
<name>A0ABR7X1R5_9SPHI</name>
<proteinExistence type="predicted"/>
<protein>
    <recommendedName>
        <fullName evidence="4">DUF3817 domain-containing protein</fullName>
    </recommendedName>
</protein>
<reference evidence="2 3" key="1">
    <citation type="submission" date="2020-09" db="EMBL/GenBank/DDBJ databases">
        <title>Novel species of Mucilaginibacter isolated from a glacier on the Tibetan Plateau.</title>
        <authorList>
            <person name="Liu Q."/>
            <person name="Xin Y.-H."/>
        </authorList>
    </citation>
    <scope>NUCLEOTIDE SEQUENCE [LARGE SCALE GENOMIC DNA]</scope>
    <source>
        <strain evidence="2 3">CGMCC 1.13878</strain>
    </source>
</reference>
<evidence type="ECO:0000256" key="1">
    <source>
        <dbReference type="SAM" id="Phobius"/>
    </source>
</evidence>
<evidence type="ECO:0008006" key="4">
    <source>
        <dbReference type="Google" id="ProtNLM"/>
    </source>
</evidence>
<keyword evidence="1" id="KW-0812">Transmembrane</keyword>
<dbReference type="Proteomes" id="UP000618754">
    <property type="component" value="Unassembled WGS sequence"/>
</dbReference>
<keyword evidence="1" id="KW-0472">Membrane</keyword>
<evidence type="ECO:0000313" key="2">
    <source>
        <dbReference type="EMBL" id="MBD1384529.1"/>
    </source>
</evidence>
<keyword evidence="1" id="KW-1133">Transmembrane helix</keyword>
<dbReference type="RefSeq" id="WP_191174395.1">
    <property type="nucleotide sequence ID" value="NZ_JACWMW010000001.1"/>
</dbReference>
<keyword evidence="3" id="KW-1185">Reference proteome</keyword>
<organism evidence="2 3">
    <name type="scientific">Mucilaginibacter rigui</name>
    <dbReference type="NCBI Taxonomy" id="534635"/>
    <lineage>
        <taxon>Bacteria</taxon>
        <taxon>Pseudomonadati</taxon>
        <taxon>Bacteroidota</taxon>
        <taxon>Sphingobacteriia</taxon>
        <taxon>Sphingobacteriales</taxon>
        <taxon>Sphingobacteriaceae</taxon>
        <taxon>Mucilaginibacter</taxon>
    </lineage>
</organism>
<feature type="transmembrane region" description="Helical" evidence="1">
    <location>
        <begin position="12"/>
        <end position="30"/>
    </location>
</feature>